<dbReference type="AlphaFoldDB" id="A0A0D1LAX3"/>
<feature type="domain" description="HPr" evidence="4">
    <location>
        <begin position="1"/>
        <end position="94"/>
    </location>
</feature>
<dbReference type="Proteomes" id="UP001214898">
    <property type="component" value="Chromosome"/>
</dbReference>
<protein>
    <submittedName>
        <fullName evidence="6">HPr family phosphocarrier protein</fullName>
    </submittedName>
    <submittedName>
        <fullName evidence="5">Phosphocarrier protein HPr</fullName>
    </submittedName>
</protein>
<accession>A0A0D1LAX3</accession>
<evidence type="ECO:0000259" key="4">
    <source>
        <dbReference type="PROSITE" id="PS51350"/>
    </source>
</evidence>
<organism evidence="5 7">
    <name type="scientific">Bacillus subtilis</name>
    <dbReference type="NCBI Taxonomy" id="1423"/>
    <lineage>
        <taxon>Bacteria</taxon>
        <taxon>Bacillati</taxon>
        <taxon>Bacillota</taxon>
        <taxon>Bacilli</taxon>
        <taxon>Bacillales</taxon>
        <taxon>Bacillaceae</taxon>
        <taxon>Bacillus</taxon>
    </lineage>
</organism>
<evidence type="ECO:0000313" key="6">
    <source>
        <dbReference type="EMBL" id="WEY86492.1"/>
    </source>
</evidence>
<dbReference type="PROSITE" id="PS51350">
    <property type="entry name" value="PTS_HPR_DOM"/>
    <property type="match status" value="1"/>
</dbReference>
<dbReference type="PANTHER" id="PTHR33705">
    <property type="entry name" value="PHOSPHOCARRIER PROTEIN HPR"/>
    <property type="match status" value="1"/>
</dbReference>
<sequence>MIEKQYTIMASTGFARAATLLVRAACKVHAHITLLYQEKSVELKHPPKSLIEVMTLGITPGTQIQIRAEGIDEEQALQEIEELMEKSGLIYLQS</sequence>
<dbReference type="PANTHER" id="PTHR33705:SF2">
    <property type="entry name" value="PHOSPHOCARRIER PROTEIN NPR"/>
    <property type="match status" value="1"/>
</dbReference>
<keyword evidence="3" id="KW-0598">Phosphotransferase system</keyword>
<dbReference type="Gene3D" id="3.30.1340.10">
    <property type="entry name" value="HPr-like"/>
    <property type="match status" value="1"/>
</dbReference>
<evidence type="ECO:0000313" key="7">
    <source>
        <dbReference type="Proteomes" id="UP000032247"/>
    </source>
</evidence>
<evidence type="ECO:0000256" key="3">
    <source>
        <dbReference type="ARBA" id="ARBA00022683"/>
    </source>
</evidence>
<dbReference type="EMBL" id="JXBC01000001">
    <property type="protein sequence ID" value="KIU12966.1"/>
    <property type="molecule type" value="Genomic_DNA"/>
</dbReference>
<evidence type="ECO:0000256" key="2">
    <source>
        <dbReference type="ARBA" id="ARBA00022490"/>
    </source>
</evidence>
<dbReference type="SUPFAM" id="SSF55594">
    <property type="entry name" value="HPr-like"/>
    <property type="match status" value="1"/>
</dbReference>
<name>A0A0D1LAX3_BACIU</name>
<proteinExistence type="predicted"/>
<comment type="subcellular location">
    <subcellularLocation>
        <location evidence="1">Cytoplasm</location>
    </subcellularLocation>
</comment>
<gene>
    <name evidence="6" type="ORF">P5633_10675</name>
    <name evidence="5" type="ORF">SC09_Contig17orf00092</name>
</gene>
<dbReference type="STRING" id="483913.AN935_13155"/>
<evidence type="ECO:0000313" key="5">
    <source>
        <dbReference type="EMBL" id="KIU12966.1"/>
    </source>
</evidence>
<dbReference type="GO" id="GO:0005737">
    <property type="term" value="C:cytoplasm"/>
    <property type="evidence" value="ECO:0007669"/>
    <property type="project" value="UniProtKB-SubCell"/>
</dbReference>
<dbReference type="NCBIfam" id="TIGR01003">
    <property type="entry name" value="PTS_HPr_family"/>
    <property type="match status" value="1"/>
</dbReference>
<dbReference type="Proteomes" id="UP000032247">
    <property type="component" value="Unassembled WGS sequence"/>
</dbReference>
<dbReference type="GO" id="GO:0009401">
    <property type="term" value="P:phosphoenolpyruvate-dependent sugar phosphotransferase system"/>
    <property type="evidence" value="ECO:0007669"/>
    <property type="project" value="UniProtKB-KW"/>
</dbReference>
<dbReference type="PRINTS" id="PR00107">
    <property type="entry name" value="PHOSPHOCPHPR"/>
</dbReference>
<dbReference type="PATRIC" id="fig|1423.173.peg.87"/>
<dbReference type="InterPro" id="IPR035895">
    <property type="entry name" value="HPr-like_sf"/>
</dbReference>
<reference evidence="5 7" key="1">
    <citation type="submission" date="2014-12" db="EMBL/GenBank/DDBJ databases">
        <title>Comparative genome analysis of Bacillus coagulans HM-08, Clostridium butyricum HM-68, Bacillus subtilis HM-66 and Bacillus licheniformis BL-09.</title>
        <authorList>
            <person name="Zhang H."/>
        </authorList>
    </citation>
    <scope>NUCLEOTIDE SEQUENCE [LARGE SCALE GENOMIC DNA]</scope>
    <source>
        <strain evidence="5 7">HM-66</strain>
    </source>
</reference>
<evidence type="ECO:0000256" key="1">
    <source>
        <dbReference type="ARBA" id="ARBA00004496"/>
    </source>
</evidence>
<dbReference type="Pfam" id="PF00381">
    <property type="entry name" value="PTS-HPr"/>
    <property type="match status" value="1"/>
</dbReference>
<reference evidence="6" key="2">
    <citation type="submission" date="2023-03" db="EMBL/GenBank/DDBJ databases">
        <title>Complete genome sequences of 52 Bacillus and Priestia strains isolated from West-African fermentations and 26 reference strains from the DSMZ collection.</title>
        <authorList>
            <person name="Wiedenbein E.S."/>
            <person name="Canoy T.S."/>
            <person name="Hui Y."/>
            <person name="Parkouda C."/>
            <person name="Dawende C."/>
            <person name="Ametefe E."/>
            <person name="Jespersen L."/>
            <person name="Nielsen D.S."/>
        </authorList>
    </citation>
    <scope>NUCLEOTIDE SEQUENCE</scope>
    <source>
        <strain evidence="6">PRO56</strain>
    </source>
</reference>
<dbReference type="InterPro" id="IPR050399">
    <property type="entry name" value="HPr"/>
</dbReference>
<keyword evidence="2" id="KW-0963">Cytoplasm</keyword>
<dbReference type="EMBL" id="CP120576">
    <property type="protein sequence ID" value="WEY86492.1"/>
    <property type="molecule type" value="Genomic_DNA"/>
</dbReference>
<dbReference type="InterPro" id="IPR000032">
    <property type="entry name" value="HPr-like"/>
</dbReference>
<dbReference type="RefSeq" id="WP_043856872.1">
    <property type="nucleotide sequence ID" value="NZ_CP028202.1"/>
</dbReference>